<comment type="function">
    <text evidence="9">Forms calcium-sensitive chloride channels. Permeable to bicarbonate.</text>
</comment>
<accession>G5AYF1</accession>
<proteinExistence type="inferred from homology"/>
<dbReference type="eggNOG" id="KOG3547">
    <property type="taxonomic scope" value="Eukaryota"/>
</dbReference>
<comment type="similarity">
    <text evidence="8 9">Belongs to the anion channel-forming bestrophin (TC 1.A.46) family. Calcium-sensitive chloride channel subfamily.</text>
</comment>
<evidence type="ECO:0000313" key="12">
    <source>
        <dbReference type="Proteomes" id="UP000006813"/>
    </source>
</evidence>
<reference evidence="11 12" key="1">
    <citation type="journal article" date="2011" name="Nature">
        <title>Genome sequencing reveals insights into physiology and longevity of the naked mole rat.</title>
        <authorList>
            <person name="Kim E.B."/>
            <person name="Fang X."/>
            <person name="Fushan A.A."/>
            <person name="Huang Z."/>
            <person name="Lobanov A.V."/>
            <person name="Han L."/>
            <person name="Marino S.M."/>
            <person name="Sun X."/>
            <person name="Turanov A.A."/>
            <person name="Yang P."/>
            <person name="Yim S.H."/>
            <person name="Zhao X."/>
            <person name="Kasaikina M.V."/>
            <person name="Stoletzki N."/>
            <person name="Peng C."/>
            <person name="Polak P."/>
            <person name="Xiong Z."/>
            <person name="Kiezun A."/>
            <person name="Zhu Y."/>
            <person name="Chen Y."/>
            <person name="Kryukov G.V."/>
            <person name="Zhang Q."/>
            <person name="Peshkin L."/>
            <person name="Yang L."/>
            <person name="Bronson R.T."/>
            <person name="Buffenstein R."/>
            <person name="Wang B."/>
            <person name="Han C."/>
            <person name="Li Q."/>
            <person name="Chen L."/>
            <person name="Zhao W."/>
            <person name="Sunyaev S.R."/>
            <person name="Park T.J."/>
            <person name="Zhang G."/>
            <person name="Wang J."/>
            <person name="Gladyshev V.N."/>
        </authorList>
    </citation>
    <scope>NUCLEOTIDE SEQUENCE [LARGE SCALE GENOMIC DNA]</scope>
</reference>
<evidence type="ECO:0000256" key="7">
    <source>
        <dbReference type="ARBA" id="ARBA00024167"/>
    </source>
</evidence>
<feature type="transmembrane region" description="Helical" evidence="9">
    <location>
        <begin position="229"/>
        <end position="253"/>
    </location>
</feature>
<keyword evidence="9" id="KW-1003">Cell membrane</keyword>
<name>G5AYF1_HETGA</name>
<comment type="subcellular location">
    <subcellularLocation>
        <location evidence="9">Cell membrane</location>
        <topology evidence="9">Multi-pass membrane protein</topology>
    </subcellularLocation>
    <subcellularLocation>
        <location evidence="1">Membrane</location>
    </subcellularLocation>
</comment>
<evidence type="ECO:0000256" key="3">
    <source>
        <dbReference type="ARBA" id="ARBA00022989"/>
    </source>
</evidence>
<feature type="transmembrane region" description="Helical" evidence="9">
    <location>
        <begin position="265"/>
        <end position="282"/>
    </location>
</feature>
<dbReference type="GO" id="GO:0005254">
    <property type="term" value="F:chloride channel activity"/>
    <property type="evidence" value="ECO:0007669"/>
    <property type="project" value="UniProtKB-KW"/>
</dbReference>
<gene>
    <name evidence="11" type="ORF">GW7_01745</name>
</gene>
<protein>
    <recommendedName>
        <fullName evidence="9">Bestrophin</fullName>
    </recommendedName>
</protein>
<dbReference type="FunCoup" id="G5AYF1">
    <property type="interactions" value="38"/>
</dbReference>
<evidence type="ECO:0000256" key="1">
    <source>
        <dbReference type="ARBA" id="ARBA00004370"/>
    </source>
</evidence>
<keyword evidence="2 9" id="KW-0812">Transmembrane</keyword>
<dbReference type="InParanoid" id="G5AYF1"/>
<dbReference type="GO" id="GO:0034707">
    <property type="term" value="C:chloride channel complex"/>
    <property type="evidence" value="ECO:0007669"/>
    <property type="project" value="UniProtKB-KW"/>
</dbReference>
<evidence type="ECO:0000256" key="6">
    <source>
        <dbReference type="ARBA" id="ARBA00023214"/>
    </source>
</evidence>
<feature type="region of interest" description="Disordered" evidence="10">
    <location>
        <begin position="337"/>
        <end position="378"/>
    </location>
</feature>
<keyword evidence="4 9" id="KW-0472">Membrane</keyword>
<dbReference type="Proteomes" id="UP000006813">
    <property type="component" value="Unassembled WGS sequence"/>
</dbReference>
<keyword evidence="6 9" id="KW-0868">Chloride</keyword>
<dbReference type="InterPro" id="IPR000615">
    <property type="entry name" value="Bestrophin"/>
</dbReference>
<dbReference type="PANTHER" id="PTHR10736">
    <property type="entry name" value="BESTROPHIN"/>
    <property type="match status" value="1"/>
</dbReference>
<dbReference type="Pfam" id="PF01062">
    <property type="entry name" value="Bestrophin"/>
    <property type="match status" value="1"/>
</dbReference>
<keyword evidence="9" id="KW-0406">Ion transport</keyword>
<keyword evidence="9" id="KW-0407">Ion channel</keyword>
<dbReference type="GO" id="GO:0005886">
    <property type="term" value="C:plasma membrane"/>
    <property type="evidence" value="ECO:0007669"/>
    <property type="project" value="UniProtKB-SubCell"/>
</dbReference>
<keyword evidence="3 9" id="KW-1133">Transmembrane helix</keyword>
<evidence type="ECO:0000256" key="5">
    <source>
        <dbReference type="ARBA" id="ARBA00023173"/>
    </source>
</evidence>
<evidence type="ECO:0000256" key="9">
    <source>
        <dbReference type="RuleBase" id="RU363126"/>
    </source>
</evidence>
<sequence>MTITYTNQVANVRLGSFCRLLLCWQGSIYKLLYGEFLIFQLCYYVIRYIYRRALSERHQEVFEKLSMYCDSYIQLIPLTRWWNQYENLPWPDRLMNQVSAFVEGRDELGRLLRRTFMRYSILDYVIILRSVSAAIYKRFPSLQHLLQGGGRGGRSFMSPAEYKRLEQLSLPHNMFWVPWVWFANLAMQAWHRGRIRDSVLLQSLLNEMNILRTQCGLLYGSDWINIPLVYTQVVTMAVYSFFLACLLGRQFLIPAKAYPGHEMDLVVPIFTFLQFFLYMGWLKVAEQLINPFGEDDDDFEINWILDRNLQVSLLSVDEMHQDLPPLEWDMYWNEMEPQPPTWPQPSSPTAAPPSWAPPSTPGESLPGPRPGDTAVSLRGASPARRCFSALQRSLLTGDRVQGGAAAQAATPTGRSGLQHPALQTRCAQPPLLRWLSHAAP</sequence>
<evidence type="ECO:0000256" key="10">
    <source>
        <dbReference type="SAM" id="MobiDB-lite"/>
    </source>
</evidence>
<dbReference type="AlphaFoldDB" id="G5AYF1"/>
<keyword evidence="5 9" id="KW-0869">Chloride channel</keyword>
<evidence type="ECO:0000256" key="8">
    <source>
        <dbReference type="ARBA" id="ARBA00034769"/>
    </source>
</evidence>
<feature type="compositionally biased region" description="Pro residues" evidence="10">
    <location>
        <begin position="337"/>
        <end position="360"/>
    </location>
</feature>
<evidence type="ECO:0000256" key="4">
    <source>
        <dbReference type="ARBA" id="ARBA00023136"/>
    </source>
</evidence>
<dbReference type="InterPro" id="IPR021134">
    <property type="entry name" value="Bestrophin-like"/>
</dbReference>
<evidence type="ECO:0000256" key="2">
    <source>
        <dbReference type="ARBA" id="ARBA00022692"/>
    </source>
</evidence>
<dbReference type="PANTHER" id="PTHR10736:SF4">
    <property type="entry name" value="BESTROPHIN-1"/>
    <property type="match status" value="1"/>
</dbReference>
<dbReference type="EMBL" id="JH167515">
    <property type="protein sequence ID" value="EHB02062.1"/>
    <property type="molecule type" value="Genomic_DNA"/>
</dbReference>
<comment type="catalytic activity">
    <reaction evidence="7">
        <text>chloride(in) = chloride(out)</text>
        <dbReference type="Rhea" id="RHEA:29823"/>
        <dbReference type="ChEBI" id="CHEBI:17996"/>
    </reaction>
</comment>
<evidence type="ECO:0000313" key="11">
    <source>
        <dbReference type="EMBL" id="EHB02062.1"/>
    </source>
</evidence>
<organism evidence="11 12">
    <name type="scientific">Heterocephalus glaber</name>
    <name type="common">Naked mole rat</name>
    <dbReference type="NCBI Taxonomy" id="10181"/>
    <lineage>
        <taxon>Eukaryota</taxon>
        <taxon>Metazoa</taxon>
        <taxon>Chordata</taxon>
        <taxon>Craniata</taxon>
        <taxon>Vertebrata</taxon>
        <taxon>Euteleostomi</taxon>
        <taxon>Mammalia</taxon>
        <taxon>Eutheria</taxon>
        <taxon>Euarchontoglires</taxon>
        <taxon>Glires</taxon>
        <taxon>Rodentia</taxon>
        <taxon>Hystricomorpha</taxon>
        <taxon>Bathyergidae</taxon>
        <taxon>Heterocephalus</taxon>
    </lineage>
</organism>
<dbReference type="STRING" id="10181.G5AYF1"/>
<keyword evidence="9" id="KW-0813">Transport</keyword>